<dbReference type="RefSeq" id="WP_093961517.1">
    <property type="nucleotide sequence ID" value="NZ_NEWD01000042.1"/>
</dbReference>
<dbReference type="AlphaFoldDB" id="A0A229VUN9"/>
<dbReference type="PANTHER" id="PTHR47307">
    <property type="entry name" value="GLUTATHIONE-REGULATED POTASSIUM-EFFLUX SYSTEM ANCILLARY PROTEIN KEFG"/>
    <property type="match status" value="1"/>
</dbReference>
<dbReference type="InterPro" id="IPR046980">
    <property type="entry name" value="KefG/KefF"/>
</dbReference>
<feature type="domain" description="Flavodoxin-like fold" evidence="2">
    <location>
        <begin position="1"/>
        <end position="169"/>
    </location>
</feature>
<dbReference type="OrthoDB" id="9798454at2"/>
<keyword evidence="4" id="KW-1185">Reference proteome</keyword>
<evidence type="ECO:0000259" key="2">
    <source>
        <dbReference type="Pfam" id="PF02525"/>
    </source>
</evidence>
<proteinExistence type="predicted"/>
<dbReference type="GO" id="GO:0010181">
    <property type="term" value="F:FMN binding"/>
    <property type="evidence" value="ECO:0007669"/>
    <property type="project" value="TreeGrafter"/>
</dbReference>
<reference evidence="3 4" key="1">
    <citation type="submission" date="2017-05" db="EMBL/GenBank/DDBJ databases">
        <title>Bifidobacterium vansinderenii sp. nov.</title>
        <authorList>
            <person name="Lugli G.A."/>
            <person name="Duranti S."/>
            <person name="Mangifesta M."/>
        </authorList>
    </citation>
    <scope>NUCLEOTIDE SEQUENCE [LARGE SCALE GENOMIC DNA]</scope>
    <source>
        <strain evidence="3 4">Tam10B</strain>
    </source>
</reference>
<dbReference type="GO" id="GO:0003955">
    <property type="term" value="F:NAD(P)H dehydrogenase (quinone) activity"/>
    <property type="evidence" value="ECO:0007669"/>
    <property type="project" value="TreeGrafter"/>
</dbReference>
<dbReference type="EMBL" id="NEWD01000042">
    <property type="protein sequence ID" value="OXM99334.1"/>
    <property type="molecule type" value="Genomic_DNA"/>
</dbReference>
<protein>
    <submittedName>
        <fullName evidence="3">NAD(P)H dehydrogenase (Quinone)</fullName>
    </submittedName>
</protein>
<gene>
    <name evidence="3" type="ORF">Tam10B_2421</name>
</gene>
<dbReference type="Gene3D" id="3.40.50.360">
    <property type="match status" value="1"/>
</dbReference>
<dbReference type="Proteomes" id="UP000215433">
    <property type="component" value="Unassembled WGS sequence"/>
</dbReference>
<dbReference type="Pfam" id="PF02525">
    <property type="entry name" value="Flavodoxin_2"/>
    <property type="match status" value="1"/>
</dbReference>
<name>A0A229VUN9_9BIFI</name>
<dbReference type="GO" id="GO:0009055">
    <property type="term" value="F:electron transfer activity"/>
    <property type="evidence" value="ECO:0007669"/>
    <property type="project" value="TreeGrafter"/>
</dbReference>
<sequence>MSTAVLLFHPNYEASKVNRRLLDELAKQNPAGVDVRDEYALYPDFKVDVEAEHAFIEQHDHIVLQFPFYWYSSPALLKQWEDAILTPGWAYAGGNALDGKTLQLAVSTGSPASRYQKDGEYKRTMNELLSPFELMAFRVDLTWREPFLVQNTSAITDEELDQAAKEYVKAIAEE</sequence>
<organism evidence="3 4">
    <name type="scientific">Bifidobacterium vansinderenii</name>
    <dbReference type="NCBI Taxonomy" id="1984871"/>
    <lineage>
        <taxon>Bacteria</taxon>
        <taxon>Bacillati</taxon>
        <taxon>Actinomycetota</taxon>
        <taxon>Actinomycetes</taxon>
        <taxon>Bifidobacteriales</taxon>
        <taxon>Bifidobacteriaceae</taxon>
        <taxon>Bifidobacterium</taxon>
    </lineage>
</organism>
<keyword evidence="1" id="KW-0560">Oxidoreductase</keyword>
<evidence type="ECO:0000313" key="3">
    <source>
        <dbReference type="EMBL" id="OXM99334.1"/>
    </source>
</evidence>
<accession>A0A229VUN9</accession>
<dbReference type="InterPro" id="IPR003680">
    <property type="entry name" value="Flavodoxin_fold"/>
</dbReference>
<evidence type="ECO:0000256" key="1">
    <source>
        <dbReference type="ARBA" id="ARBA00023002"/>
    </source>
</evidence>
<dbReference type="SUPFAM" id="SSF52218">
    <property type="entry name" value="Flavoproteins"/>
    <property type="match status" value="1"/>
</dbReference>
<dbReference type="PANTHER" id="PTHR47307:SF1">
    <property type="entry name" value="GLUTATHIONE-REGULATED POTASSIUM-EFFLUX SYSTEM ANCILLARY PROTEIN KEFG"/>
    <property type="match status" value="1"/>
</dbReference>
<comment type="caution">
    <text evidence="3">The sequence shown here is derived from an EMBL/GenBank/DDBJ whole genome shotgun (WGS) entry which is preliminary data.</text>
</comment>
<evidence type="ECO:0000313" key="4">
    <source>
        <dbReference type="Proteomes" id="UP000215433"/>
    </source>
</evidence>
<dbReference type="InterPro" id="IPR029039">
    <property type="entry name" value="Flavoprotein-like_sf"/>
</dbReference>